<dbReference type="InterPro" id="IPR048015">
    <property type="entry name" value="NTP-PPase_MazG-like_N"/>
</dbReference>
<keyword evidence="4" id="KW-1185">Reference proteome</keyword>
<dbReference type="InterPro" id="IPR035996">
    <property type="entry name" value="4pyrrol_Methylase_sf"/>
</dbReference>
<name>A0ABY8EI70_9FIRM</name>
<sequence>MGSIHIIGLGPGEFDLLSFGAYNKLKNGFNIYFRTNKHPVVDDLIKEGIQFESLDYFYEKEKDFDKVYKSISEYIINKGKNDDIIYAVPGHPRVAEKTVEIIQSYADENNIDINVIPSMSFVDAMFDFLQVDPVHGFKLIDAFNIKNEKIDIDSSLIITQVYDKFIASDVKLNLMNYYDDEQDVYIVKGAGIKNLEQKHKVKLYELDRLDEFDYLTSLYVPIASVKKYKDIFDLQNIMQTLRGEGGCDWDKKQTHETLKKYLIEEAYEVVDSIEKDDIDELIEELGDVLLQVVFHSQIGSEEGYFNFKDVTTGICEKLIFRHPHVFSDANFEEDEFIKKWEELKKEEKGETTVTESLQRIPNSLPALIKSTKVQKKAALVGFDWDNIDDVYKKIQEEYKEVVDASRLGNIQYIEEEIGDLLFSVVNLARFLKIDSEQALNKTTQKFIKRFSFIEECAIKMDKQLENMTLEEMDELWNKAKKL</sequence>
<dbReference type="CDD" id="cd11528">
    <property type="entry name" value="NTP-PPase_MazG_Nterm"/>
    <property type="match status" value="1"/>
</dbReference>
<evidence type="ECO:0000313" key="3">
    <source>
        <dbReference type="EMBL" id="WFD10498.1"/>
    </source>
</evidence>
<dbReference type="EMBL" id="CP120733">
    <property type="protein sequence ID" value="WFD10498.1"/>
    <property type="molecule type" value="Genomic_DNA"/>
</dbReference>
<dbReference type="PANTHER" id="PTHR30522">
    <property type="entry name" value="NUCLEOSIDE TRIPHOSPHATE PYROPHOSPHOHYDROLASE"/>
    <property type="match status" value="1"/>
</dbReference>
<accession>A0ABY8EI70</accession>
<dbReference type="CDD" id="cd11723">
    <property type="entry name" value="YabN_N_like"/>
    <property type="match status" value="1"/>
</dbReference>
<evidence type="ECO:0000313" key="4">
    <source>
        <dbReference type="Proteomes" id="UP001222800"/>
    </source>
</evidence>
<evidence type="ECO:0000259" key="1">
    <source>
        <dbReference type="Pfam" id="PF00590"/>
    </source>
</evidence>
<dbReference type="Pfam" id="PF00590">
    <property type="entry name" value="TP_methylase"/>
    <property type="match status" value="1"/>
</dbReference>
<dbReference type="GO" id="GO:0047429">
    <property type="term" value="F:nucleoside triphosphate diphosphatase activity"/>
    <property type="evidence" value="ECO:0007669"/>
    <property type="project" value="UniProtKB-EC"/>
</dbReference>
<dbReference type="InterPro" id="IPR000878">
    <property type="entry name" value="4pyrrol_Mease"/>
</dbReference>
<dbReference type="InterPro" id="IPR014777">
    <property type="entry name" value="4pyrrole_Mease_sub1"/>
</dbReference>
<gene>
    <name evidence="3" type="primary">mazG</name>
    <name evidence="3" type="ORF">P4S50_00055</name>
</gene>
<dbReference type="EC" id="3.6.1.9" evidence="3"/>
<dbReference type="PANTHER" id="PTHR30522:SF0">
    <property type="entry name" value="NUCLEOSIDE TRIPHOSPHATE PYROPHOSPHOHYDROLASE"/>
    <property type="match status" value="1"/>
</dbReference>
<organism evidence="3 4">
    <name type="scientific">Tepidibacter hydrothermalis</name>
    <dbReference type="NCBI Taxonomy" id="3036126"/>
    <lineage>
        <taxon>Bacteria</taxon>
        <taxon>Bacillati</taxon>
        <taxon>Bacillota</taxon>
        <taxon>Clostridia</taxon>
        <taxon>Peptostreptococcales</taxon>
        <taxon>Peptostreptococcaceae</taxon>
        <taxon>Tepidibacter</taxon>
    </lineage>
</organism>
<dbReference type="Pfam" id="PF03819">
    <property type="entry name" value="MazG"/>
    <property type="match status" value="2"/>
</dbReference>
<dbReference type="InterPro" id="IPR048011">
    <property type="entry name" value="NTP-PPase_MazG-like_C"/>
</dbReference>
<dbReference type="Gene3D" id="1.10.287.1080">
    <property type="entry name" value="MazG-like"/>
    <property type="match status" value="2"/>
</dbReference>
<reference evidence="3 4" key="1">
    <citation type="submission" date="2023-03" db="EMBL/GenBank/DDBJ databases">
        <title>Complete genome sequence of Tepidibacter sp. SWIR-1, isolated from a deep-sea hydrothermal vent.</title>
        <authorList>
            <person name="Li X."/>
        </authorList>
    </citation>
    <scope>NUCLEOTIDE SEQUENCE [LARGE SCALE GENOMIC DNA]</scope>
    <source>
        <strain evidence="3 4">SWIR-1</strain>
    </source>
</reference>
<dbReference type="InterPro" id="IPR004518">
    <property type="entry name" value="MazG-like_dom"/>
</dbReference>
<dbReference type="NCBIfam" id="NF007113">
    <property type="entry name" value="PRK09562.1"/>
    <property type="match status" value="1"/>
</dbReference>
<dbReference type="InterPro" id="IPR035013">
    <property type="entry name" value="YabN_N"/>
</dbReference>
<proteinExistence type="predicted"/>
<dbReference type="RefSeq" id="WP_277732465.1">
    <property type="nucleotide sequence ID" value="NZ_CP120733.1"/>
</dbReference>
<dbReference type="Gene3D" id="3.40.1010.10">
    <property type="entry name" value="Cobalt-precorrin-4 Transmethylase, Domain 1"/>
    <property type="match status" value="1"/>
</dbReference>
<dbReference type="NCBIfam" id="TIGR00444">
    <property type="entry name" value="mazG"/>
    <property type="match status" value="1"/>
</dbReference>
<protein>
    <submittedName>
        <fullName evidence="3">Nucleoside triphosphate pyrophosphohydrolase</fullName>
        <ecNumber evidence="3">3.6.1.9</ecNumber>
    </submittedName>
</protein>
<evidence type="ECO:0000259" key="2">
    <source>
        <dbReference type="Pfam" id="PF03819"/>
    </source>
</evidence>
<dbReference type="InterPro" id="IPR011551">
    <property type="entry name" value="NTP_PyrPHydrolase_MazG"/>
</dbReference>
<dbReference type="Proteomes" id="UP001222800">
    <property type="component" value="Chromosome"/>
</dbReference>
<keyword evidence="3" id="KW-0378">Hydrolase</keyword>
<dbReference type="CDD" id="cd11529">
    <property type="entry name" value="NTP-PPase_MazG_Cterm"/>
    <property type="match status" value="1"/>
</dbReference>
<feature type="domain" description="NTP pyrophosphohydrolase MazG-like" evidence="2">
    <location>
        <begin position="392"/>
        <end position="449"/>
    </location>
</feature>
<dbReference type="InterPro" id="IPR024180">
    <property type="entry name" value="Tetrapyrrole_Mease/MazG_pred"/>
</dbReference>
<feature type="domain" description="Tetrapyrrole methylase" evidence="1">
    <location>
        <begin position="4"/>
        <end position="206"/>
    </location>
</feature>
<dbReference type="PIRSF" id="PIRSF002845">
    <property type="entry name" value="Ttrprl_mtas_MazG"/>
    <property type="match status" value="1"/>
</dbReference>
<dbReference type="SUPFAM" id="SSF53790">
    <property type="entry name" value="Tetrapyrrole methylase"/>
    <property type="match status" value="1"/>
</dbReference>
<dbReference type="SUPFAM" id="SSF101386">
    <property type="entry name" value="all-alpha NTP pyrophosphatases"/>
    <property type="match status" value="2"/>
</dbReference>
<feature type="domain" description="NTP pyrophosphohydrolase MazG-like" evidence="2">
    <location>
        <begin position="253"/>
        <end position="326"/>
    </location>
</feature>